<dbReference type="EMBL" id="JABWRS010000047">
    <property type="protein sequence ID" value="MBC3478929.1"/>
    <property type="molecule type" value="Genomic_DNA"/>
</dbReference>
<evidence type="ECO:0000313" key="2">
    <source>
        <dbReference type="Proteomes" id="UP000628086"/>
    </source>
</evidence>
<proteinExistence type="predicted"/>
<reference evidence="1 2" key="1">
    <citation type="journal article" date="2020" name="Microorganisms">
        <title>Reliable Identification of Environmental Pseudomonas Isolates Using the rpoD Gene.</title>
        <authorList>
            <consortium name="The Broad Institute Genome Sequencing Platform"/>
            <person name="Girard L."/>
            <person name="Lood C."/>
            <person name="Rokni-Zadeh H."/>
            <person name="van Noort V."/>
            <person name="Lavigne R."/>
            <person name="De Mot R."/>
        </authorList>
    </citation>
    <scope>NUCLEOTIDE SEQUENCE [LARGE SCALE GENOMIC DNA]</scope>
    <source>
        <strain evidence="1 2">RW7P2</strain>
    </source>
</reference>
<gene>
    <name evidence="1" type="ORF">HU747_25455</name>
</gene>
<protein>
    <submittedName>
        <fullName evidence="1">Uncharacterized protein</fullName>
    </submittedName>
</protein>
<comment type="caution">
    <text evidence="1">The sequence shown here is derived from an EMBL/GenBank/DDBJ whole genome shotgun (WGS) entry which is preliminary data.</text>
</comment>
<accession>A0ABR6VEX0</accession>
<name>A0ABR6VEX0_9PSED</name>
<dbReference type="RefSeq" id="WP_023380392.1">
    <property type="nucleotide sequence ID" value="NZ_JABWRR010000029.1"/>
</dbReference>
<evidence type="ECO:0000313" key="1">
    <source>
        <dbReference type="EMBL" id="MBC3478929.1"/>
    </source>
</evidence>
<dbReference type="Proteomes" id="UP000628086">
    <property type="component" value="Unassembled WGS sequence"/>
</dbReference>
<sequence>MDFWMSSEKDVQVGDSERAARKAVEPIISELLKGVDLSCGAKQWSFISIVMPDDIVEDYPEVKRYHKSNNVVELRVQLPFREFKESEGLQQANLMFDALARSVEMMGGIKSLKLTVDDARVLMDAIDKARAKLNA</sequence>
<keyword evidence="2" id="KW-1185">Reference proteome</keyword>
<organism evidence="1 2">
    <name type="scientific">Pseudomonas taiwanensis</name>
    <dbReference type="NCBI Taxonomy" id="470150"/>
    <lineage>
        <taxon>Bacteria</taxon>
        <taxon>Pseudomonadati</taxon>
        <taxon>Pseudomonadota</taxon>
        <taxon>Gammaproteobacteria</taxon>
        <taxon>Pseudomonadales</taxon>
        <taxon>Pseudomonadaceae</taxon>
        <taxon>Pseudomonas</taxon>
    </lineage>
</organism>